<dbReference type="Gene3D" id="2.20.28.10">
    <property type="match status" value="1"/>
</dbReference>
<name>A0AAV5JHR9_9ROSI</name>
<dbReference type="Proteomes" id="UP001054252">
    <property type="component" value="Unassembled WGS sequence"/>
</dbReference>
<evidence type="ECO:0000313" key="1">
    <source>
        <dbReference type="EMBL" id="GKV14153.1"/>
    </source>
</evidence>
<proteinExistence type="predicted"/>
<keyword evidence="2" id="KW-1185">Reference proteome</keyword>
<evidence type="ECO:0000313" key="2">
    <source>
        <dbReference type="Proteomes" id="UP001054252"/>
    </source>
</evidence>
<comment type="caution">
    <text evidence="1">The sequence shown here is derived from an EMBL/GenBank/DDBJ whole genome shotgun (WGS) entry which is preliminary data.</text>
</comment>
<dbReference type="EMBL" id="BPVZ01000040">
    <property type="protein sequence ID" value="GKV14153.1"/>
    <property type="molecule type" value="Genomic_DNA"/>
</dbReference>
<sequence length="81" mass="9068">MFSSCSASRSIPLQATPTQYVTNHLGTCRLLQAIQCNDCQRKGTAPFHWHLPNARTVAHRTPDLYNSYCSMVSLDVISLSR</sequence>
<protein>
    <submittedName>
        <fullName evidence="1">Uncharacterized protein</fullName>
    </submittedName>
</protein>
<accession>A0AAV5JHR9</accession>
<reference evidence="1 2" key="1">
    <citation type="journal article" date="2021" name="Commun. Biol.">
        <title>The genome of Shorea leprosula (Dipterocarpaceae) highlights the ecological relevance of drought in aseasonal tropical rainforests.</title>
        <authorList>
            <person name="Ng K.K.S."/>
            <person name="Kobayashi M.J."/>
            <person name="Fawcett J.A."/>
            <person name="Hatakeyama M."/>
            <person name="Paape T."/>
            <person name="Ng C.H."/>
            <person name="Ang C.C."/>
            <person name="Tnah L.H."/>
            <person name="Lee C.T."/>
            <person name="Nishiyama T."/>
            <person name="Sese J."/>
            <person name="O'Brien M.J."/>
            <person name="Copetti D."/>
            <person name="Mohd Noor M.I."/>
            <person name="Ong R.C."/>
            <person name="Putra M."/>
            <person name="Sireger I.Z."/>
            <person name="Indrioko S."/>
            <person name="Kosugi Y."/>
            <person name="Izuno A."/>
            <person name="Isagi Y."/>
            <person name="Lee S.L."/>
            <person name="Shimizu K.K."/>
        </authorList>
    </citation>
    <scope>NUCLEOTIDE SEQUENCE [LARGE SCALE GENOMIC DNA]</scope>
    <source>
        <strain evidence="1">214</strain>
    </source>
</reference>
<organism evidence="1 2">
    <name type="scientific">Rubroshorea leprosula</name>
    <dbReference type="NCBI Taxonomy" id="152421"/>
    <lineage>
        <taxon>Eukaryota</taxon>
        <taxon>Viridiplantae</taxon>
        <taxon>Streptophyta</taxon>
        <taxon>Embryophyta</taxon>
        <taxon>Tracheophyta</taxon>
        <taxon>Spermatophyta</taxon>
        <taxon>Magnoliopsida</taxon>
        <taxon>eudicotyledons</taxon>
        <taxon>Gunneridae</taxon>
        <taxon>Pentapetalae</taxon>
        <taxon>rosids</taxon>
        <taxon>malvids</taxon>
        <taxon>Malvales</taxon>
        <taxon>Dipterocarpaceae</taxon>
        <taxon>Rubroshorea</taxon>
    </lineage>
</organism>
<dbReference type="AlphaFoldDB" id="A0AAV5JHR9"/>
<gene>
    <name evidence="1" type="ORF">SLEP1_g25064</name>
</gene>